<keyword evidence="3" id="KW-1185">Reference proteome</keyword>
<dbReference type="EMBL" id="WUMV01000003">
    <property type="protein sequence ID" value="MXN65174.1"/>
    <property type="molecule type" value="Genomic_DNA"/>
</dbReference>
<evidence type="ECO:0000313" key="2">
    <source>
        <dbReference type="EMBL" id="MXN65174.1"/>
    </source>
</evidence>
<dbReference type="Gene3D" id="3.40.50.1820">
    <property type="entry name" value="alpha/beta hydrolase"/>
    <property type="match status" value="1"/>
</dbReference>
<proteinExistence type="predicted"/>
<dbReference type="InterPro" id="IPR000073">
    <property type="entry name" value="AB_hydrolase_1"/>
</dbReference>
<comment type="caution">
    <text evidence="2">The sequence shown here is derived from an EMBL/GenBank/DDBJ whole genome shotgun (WGS) entry which is preliminary data.</text>
</comment>
<dbReference type="GO" id="GO:0016020">
    <property type="term" value="C:membrane"/>
    <property type="evidence" value="ECO:0007669"/>
    <property type="project" value="TreeGrafter"/>
</dbReference>
<dbReference type="PRINTS" id="PR00111">
    <property type="entry name" value="ABHYDROLASE"/>
</dbReference>
<evidence type="ECO:0000313" key="3">
    <source>
        <dbReference type="Proteomes" id="UP000433101"/>
    </source>
</evidence>
<name>A0A7X3S7X1_9HYPH</name>
<dbReference type="Pfam" id="PF12697">
    <property type="entry name" value="Abhydrolase_6"/>
    <property type="match status" value="1"/>
</dbReference>
<dbReference type="InterPro" id="IPR050266">
    <property type="entry name" value="AB_hydrolase_sf"/>
</dbReference>
<dbReference type="PANTHER" id="PTHR43798">
    <property type="entry name" value="MONOACYLGLYCEROL LIPASE"/>
    <property type="match status" value="1"/>
</dbReference>
<gene>
    <name evidence="2" type="ORF">GR183_09660</name>
</gene>
<keyword evidence="2" id="KW-0378">Hydrolase</keyword>
<sequence>MQMDTKTEARMLPHVDRGTGGGAPIIFLHGFGGDSLTWTSVQAAFEAKRRTIAFDLPGHGKAIDWPVIGNANVAAKAVFASLGELGLSRTHLVGHSMGGAVAALMALKAPERVASLTLLAPGGFGPEINHKLLRRYASAANPHELEVLLEQFFGWEFDLPRMLSRHVAEMREVPGANEALMKIAEEIIDGKVQKMLPVDDLAELGMPIRVVWGTQDRVLPTRQAHRLPGVISTHVFERVGHMPHLEAPREIIRIIRENTAHE</sequence>
<evidence type="ECO:0000259" key="1">
    <source>
        <dbReference type="Pfam" id="PF12697"/>
    </source>
</evidence>
<dbReference type="AlphaFoldDB" id="A0A7X3S7X1"/>
<dbReference type="PANTHER" id="PTHR43798:SF33">
    <property type="entry name" value="HYDROLASE, PUTATIVE (AFU_ORTHOLOGUE AFUA_2G14860)-RELATED"/>
    <property type="match status" value="1"/>
</dbReference>
<dbReference type="InterPro" id="IPR029058">
    <property type="entry name" value="AB_hydrolase_fold"/>
</dbReference>
<accession>A0A7X3S7X1</accession>
<dbReference type="SUPFAM" id="SSF53474">
    <property type="entry name" value="alpha/beta-Hydrolases"/>
    <property type="match status" value="1"/>
</dbReference>
<reference evidence="2 3" key="1">
    <citation type="submission" date="2019-12" db="EMBL/GenBank/DDBJ databases">
        <authorList>
            <person name="Li M."/>
        </authorList>
    </citation>
    <scope>NUCLEOTIDE SEQUENCE [LARGE SCALE GENOMIC DNA]</scope>
    <source>
        <strain evidence="2 3">GBMRC 2046</strain>
    </source>
</reference>
<feature type="domain" description="AB hydrolase-1" evidence="1">
    <location>
        <begin position="25"/>
        <end position="252"/>
    </location>
</feature>
<organism evidence="2 3">
    <name type="scientific">Stappia sediminis</name>
    <dbReference type="NCBI Taxonomy" id="2692190"/>
    <lineage>
        <taxon>Bacteria</taxon>
        <taxon>Pseudomonadati</taxon>
        <taxon>Pseudomonadota</taxon>
        <taxon>Alphaproteobacteria</taxon>
        <taxon>Hyphomicrobiales</taxon>
        <taxon>Stappiaceae</taxon>
        <taxon>Stappia</taxon>
    </lineage>
</organism>
<dbReference type="Proteomes" id="UP000433101">
    <property type="component" value="Unassembled WGS sequence"/>
</dbReference>
<dbReference type="GO" id="GO:0016787">
    <property type="term" value="F:hydrolase activity"/>
    <property type="evidence" value="ECO:0007669"/>
    <property type="project" value="UniProtKB-KW"/>
</dbReference>
<protein>
    <submittedName>
        <fullName evidence="2">Alpha/beta fold hydrolase</fullName>
    </submittedName>
</protein>